<dbReference type="OMA" id="DKLAMFE"/>
<evidence type="ECO:0000313" key="2">
    <source>
        <dbReference type="EMBL" id="EMR64431.1"/>
    </source>
</evidence>
<feature type="compositionally biased region" description="Basic and acidic residues" evidence="1">
    <location>
        <begin position="35"/>
        <end position="45"/>
    </location>
</feature>
<protein>
    <submittedName>
        <fullName evidence="2">Uncharacterized protein</fullName>
    </submittedName>
</protein>
<keyword evidence="3" id="KW-1185">Reference proteome</keyword>
<name>M7T3L3_EUTLA</name>
<sequence>MAGKHDTTTTTEPSWRPLQKLSGFITKHSSAKGKKSPEATDEKASVFKFKRQKKTSSSDNAPEFEPLEVDLDMVEAFRLSEGWLEKTQTGNTNNDREQQRRPEAPDNSVTPIADQFVSKSVLDVSNSTPLGRSSSENYSRRGSRPFSMIEPGPPADLSSIYDAPSAGSILDRGRPVESRRYVTDPLPKTKGLRELTSQDGTTNGDETIATSKYAPLKPRPSDAGRSLTTKPGVSSELRPPKNVDPSNRHSMYAGATPSLSSVTARTRTAQSTSSSSSRSASATPLDRIQTWQKSVTSAPTSAASSSTSSLTLGGGVPSQAAAPAAARRVAGRGGVMGNRLAWIRELEEKKSNGNVNRDLPVLKKQAGSVSDKLAMFESKQGRAASPASRLPPLARSNSTTSRLSSVGLESASSAYGGDAAATPRTSLDTVRSSHRASSVMSYYDDTFREKMESIVIATADKDKSDDGKDKSDDGKAESNDKDKPEESQEKQRVTAQFVPVKVEKPEEVKEEAEQVEEDPQTRQLEAGPSITEAENKVKEVQSPQPEAGPSPHAEPEKGEEDFQPVQSDEGTENVTNNEA</sequence>
<feature type="region of interest" description="Disordered" evidence="1">
    <location>
        <begin position="457"/>
        <end position="579"/>
    </location>
</feature>
<dbReference type="HOGENOM" id="CLU_470927_0_0_1"/>
<dbReference type="OrthoDB" id="4848429at2759"/>
<evidence type="ECO:0000313" key="3">
    <source>
        <dbReference type="Proteomes" id="UP000012174"/>
    </source>
</evidence>
<feature type="region of interest" description="Disordered" evidence="1">
    <location>
        <begin position="376"/>
        <end position="444"/>
    </location>
</feature>
<feature type="compositionally biased region" description="Acidic residues" evidence="1">
    <location>
        <begin position="508"/>
        <end position="518"/>
    </location>
</feature>
<dbReference type="Proteomes" id="UP000012174">
    <property type="component" value="Unassembled WGS sequence"/>
</dbReference>
<feature type="compositionally biased region" description="Basic and acidic residues" evidence="1">
    <location>
        <begin position="94"/>
        <end position="104"/>
    </location>
</feature>
<feature type="region of interest" description="Disordered" evidence="1">
    <location>
        <begin position="82"/>
        <end position="329"/>
    </location>
</feature>
<feature type="compositionally biased region" description="Polar residues" evidence="1">
    <location>
        <begin position="123"/>
        <end position="137"/>
    </location>
</feature>
<dbReference type="EMBL" id="KB707075">
    <property type="protein sequence ID" value="EMR64431.1"/>
    <property type="molecule type" value="Genomic_DNA"/>
</dbReference>
<dbReference type="KEGG" id="ela:UCREL1_8623"/>
<organism evidence="2 3">
    <name type="scientific">Eutypa lata (strain UCR-EL1)</name>
    <name type="common">Grapevine dieback disease fungus</name>
    <name type="synonym">Eutypa armeniacae</name>
    <dbReference type="NCBI Taxonomy" id="1287681"/>
    <lineage>
        <taxon>Eukaryota</taxon>
        <taxon>Fungi</taxon>
        <taxon>Dikarya</taxon>
        <taxon>Ascomycota</taxon>
        <taxon>Pezizomycotina</taxon>
        <taxon>Sordariomycetes</taxon>
        <taxon>Xylariomycetidae</taxon>
        <taxon>Xylariales</taxon>
        <taxon>Diatrypaceae</taxon>
        <taxon>Eutypa</taxon>
    </lineage>
</organism>
<feature type="compositionally biased region" description="Low complexity" evidence="1">
    <location>
        <begin position="410"/>
        <end position="421"/>
    </location>
</feature>
<feature type="compositionally biased region" description="Basic and acidic residues" evidence="1">
    <location>
        <begin position="459"/>
        <end position="492"/>
    </location>
</feature>
<feature type="compositionally biased region" description="Polar residues" evidence="1">
    <location>
        <begin position="564"/>
        <end position="579"/>
    </location>
</feature>
<feature type="compositionally biased region" description="Polar residues" evidence="1">
    <location>
        <begin position="195"/>
        <end position="210"/>
    </location>
</feature>
<feature type="compositionally biased region" description="Low complexity" evidence="1">
    <location>
        <begin position="294"/>
        <end position="328"/>
    </location>
</feature>
<feature type="compositionally biased region" description="Low complexity" evidence="1">
    <location>
        <begin position="260"/>
        <end position="283"/>
    </location>
</feature>
<feature type="compositionally biased region" description="Basic and acidic residues" evidence="1">
    <location>
        <begin position="171"/>
        <end position="182"/>
    </location>
</feature>
<reference evidence="3" key="1">
    <citation type="journal article" date="2013" name="Genome Announc.">
        <title>Draft genome sequence of the grapevine dieback fungus Eutypa lata UCR-EL1.</title>
        <authorList>
            <person name="Blanco-Ulate B."/>
            <person name="Rolshausen P.E."/>
            <person name="Cantu D."/>
        </authorList>
    </citation>
    <scope>NUCLEOTIDE SEQUENCE [LARGE SCALE GENOMIC DNA]</scope>
    <source>
        <strain evidence="3">UCR-EL1</strain>
    </source>
</reference>
<feature type="region of interest" description="Disordered" evidence="1">
    <location>
        <begin position="1"/>
        <end position="67"/>
    </location>
</feature>
<feature type="compositionally biased region" description="Polar residues" evidence="1">
    <location>
        <begin position="423"/>
        <end position="440"/>
    </location>
</feature>
<proteinExistence type="predicted"/>
<evidence type="ECO:0000256" key="1">
    <source>
        <dbReference type="SAM" id="MobiDB-lite"/>
    </source>
</evidence>
<dbReference type="AlphaFoldDB" id="M7T3L3"/>
<accession>M7T3L3</accession>
<feature type="compositionally biased region" description="Low complexity" evidence="1">
    <location>
        <begin position="382"/>
        <end position="396"/>
    </location>
</feature>
<dbReference type="eggNOG" id="ENOG502R69C">
    <property type="taxonomic scope" value="Eukaryota"/>
</dbReference>
<gene>
    <name evidence="2" type="ORF">UCREL1_8623</name>
</gene>